<gene>
    <name evidence="2" type="ORF">DUI87_06762</name>
</gene>
<dbReference type="PANTHER" id="PTHR40389:SF3">
    <property type="entry name" value="IGE-BINDING PROTEIN"/>
    <property type="match status" value="1"/>
</dbReference>
<reference evidence="2 3" key="1">
    <citation type="submission" date="2018-07" db="EMBL/GenBank/DDBJ databases">
        <title>A high quality draft genome assembly of the barn swallow (H. rustica rustica).</title>
        <authorList>
            <person name="Formenti G."/>
            <person name="Chiara M."/>
            <person name="Poveda L."/>
            <person name="Francoijs K.-J."/>
            <person name="Bonisoli-Alquati A."/>
            <person name="Canova L."/>
            <person name="Gianfranceschi L."/>
            <person name="Horner D.S."/>
            <person name="Saino N."/>
        </authorList>
    </citation>
    <scope>NUCLEOTIDE SEQUENCE [LARGE SCALE GENOMIC DNA]</scope>
    <source>
        <strain evidence="2">Chelidonia</strain>
        <tissue evidence="2">Blood</tissue>
    </source>
</reference>
<dbReference type="OrthoDB" id="9352756at2759"/>
<proteinExistence type="predicted"/>
<protein>
    <submittedName>
        <fullName evidence="2">Uncharacterized protein</fullName>
    </submittedName>
</protein>
<dbReference type="Proteomes" id="UP000269221">
    <property type="component" value="Unassembled WGS sequence"/>
</dbReference>
<dbReference type="Gene3D" id="1.10.375.10">
    <property type="entry name" value="Human Immunodeficiency Virus Type 1 Capsid Protein"/>
    <property type="match status" value="1"/>
</dbReference>
<evidence type="ECO:0000313" key="2">
    <source>
        <dbReference type="EMBL" id="RMC16432.1"/>
    </source>
</evidence>
<dbReference type="PANTHER" id="PTHR40389">
    <property type="entry name" value="ENDOGENOUS RETROVIRUS GROUP K MEMBER 24 GAG POLYPROTEIN-RELATED"/>
    <property type="match status" value="1"/>
</dbReference>
<dbReference type="GO" id="GO:0016032">
    <property type="term" value="P:viral process"/>
    <property type="evidence" value="ECO:0007669"/>
    <property type="project" value="InterPro"/>
</dbReference>
<accession>A0A3M0KT07</accession>
<evidence type="ECO:0000313" key="3">
    <source>
        <dbReference type="Proteomes" id="UP000269221"/>
    </source>
</evidence>
<feature type="compositionally biased region" description="Low complexity" evidence="1">
    <location>
        <begin position="200"/>
        <end position="217"/>
    </location>
</feature>
<sequence>MELEAAVQLLESIISKRGKAAEAMNLHTLVKWARKQGQLQEIPLLFSPRAWQGVGECLWQMVIAGGKAGKEAQSYGAIWKLVTETLSEMKTEQQVAMIAAQTVSPEPSMGDEKKKPGRLVTFFGTGHMQPIRGMDAVPSRSVVDLQCCVEEKEEMPAPMPTETEQKAEVATGGLSPLRQKHQGEEGGVCCDSWKNYPRLPSRGSSSSSQSPNESGSQTLAVPHQPEERSTKATMKEVLEKLKDLIVEQQGQDKHQEKPTAPSWTTCTQRCQNVMELRQLDLESQPSSYTRQLNSMQVQKNLFSRWSGVIRDAVLEGEWQAAAAIICPVVTDQVAEWRPHDWKILRQAKQTVTQHGLKSEAAKSILSWIFTADVMAPMDCQNLARLLLTPSEFLMWESEWYRKAQIEANKQQPQGHDLYGITADMITGRGNYASASTQLSYPLALHHLAAQLAQDALFSIPQDKKAPPFPV</sequence>
<keyword evidence="3" id="KW-1185">Reference proteome</keyword>
<organism evidence="2 3">
    <name type="scientific">Hirundo rustica rustica</name>
    <dbReference type="NCBI Taxonomy" id="333673"/>
    <lineage>
        <taxon>Eukaryota</taxon>
        <taxon>Metazoa</taxon>
        <taxon>Chordata</taxon>
        <taxon>Craniata</taxon>
        <taxon>Vertebrata</taxon>
        <taxon>Euteleostomi</taxon>
        <taxon>Archelosauria</taxon>
        <taxon>Archosauria</taxon>
        <taxon>Dinosauria</taxon>
        <taxon>Saurischia</taxon>
        <taxon>Theropoda</taxon>
        <taxon>Coelurosauria</taxon>
        <taxon>Aves</taxon>
        <taxon>Neognathae</taxon>
        <taxon>Neoaves</taxon>
        <taxon>Telluraves</taxon>
        <taxon>Australaves</taxon>
        <taxon>Passeriformes</taxon>
        <taxon>Sylvioidea</taxon>
        <taxon>Hirundinidae</taxon>
        <taxon>Hirundo</taxon>
    </lineage>
</organism>
<dbReference type="InterPro" id="IPR008919">
    <property type="entry name" value="Retrov_capsid_N"/>
</dbReference>
<dbReference type="InterPro" id="IPR050195">
    <property type="entry name" value="Primate_lentivir_Gag_pol-like"/>
</dbReference>
<name>A0A3M0KT07_HIRRU</name>
<evidence type="ECO:0000256" key="1">
    <source>
        <dbReference type="SAM" id="MobiDB-lite"/>
    </source>
</evidence>
<dbReference type="Pfam" id="PF00607">
    <property type="entry name" value="Gag_p24"/>
    <property type="match status" value="1"/>
</dbReference>
<comment type="caution">
    <text evidence="2">The sequence shown here is derived from an EMBL/GenBank/DDBJ whole genome shotgun (WGS) entry which is preliminary data.</text>
</comment>
<dbReference type="AlphaFoldDB" id="A0A3M0KT07"/>
<dbReference type="SUPFAM" id="SSF47943">
    <property type="entry name" value="Retrovirus capsid protein, N-terminal core domain"/>
    <property type="match status" value="1"/>
</dbReference>
<feature type="region of interest" description="Disordered" evidence="1">
    <location>
        <begin position="154"/>
        <end position="230"/>
    </location>
</feature>
<dbReference type="EMBL" id="QRBI01000103">
    <property type="protein sequence ID" value="RMC16432.1"/>
    <property type="molecule type" value="Genomic_DNA"/>
</dbReference>